<dbReference type="Proteomes" id="UP000075320">
    <property type="component" value="Unassembled WGS sequence"/>
</dbReference>
<dbReference type="PIRSF" id="PIRSF002849">
    <property type="entry name" value="AAA_ATPase_chaperone_MoxR_prd"/>
    <property type="match status" value="1"/>
</dbReference>
<dbReference type="InterPro" id="IPR011703">
    <property type="entry name" value="ATPase_AAA-3"/>
</dbReference>
<sequence>MNHKFQALISEASKIVLDKEAEVRLAVTCLLAGGHLLIEDLPGVGKTTLVQVLGRLIGLKTRRVQFTIDLLPADVIGGQVYHPQEQKFHFHPGPLFSQLVMADELNRASPRTQSALLQAMEEGEVSVDGINHVLPKPFYVIATQNPHQQTGTFPLPESQLDRFLMSLELNHAQKETEVKIFQGEDPRQQLQKIEALFNEQEVEKLIKEVEKVKVSTIVAQYVGDLLEISRKPGFEGNPLSTRAGLALTRAAKAWAIMDGRDYVRPEDVQSVLIPVLGHRLGGNHGIKRGREWAYQLQKSTAVPV</sequence>
<gene>
    <name evidence="3" type="ORF">AZI86_06470</name>
</gene>
<evidence type="ECO:0000313" key="3">
    <source>
        <dbReference type="EMBL" id="KYG66684.1"/>
    </source>
</evidence>
<dbReference type="AlphaFoldDB" id="A0A150WQS9"/>
<reference evidence="3 4" key="1">
    <citation type="submission" date="2016-03" db="EMBL/GenBank/DDBJ databases">
        <authorList>
            <person name="Ploux O."/>
        </authorList>
    </citation>
    <scope>NUCLEOTIDE SEQUENCE [LARGE SCALE GENOMIC DNA]</scope>
    <source>
        <strain evidence="3 4">R0</strain>
    </source>
</reference>
<accession>A0A150WQS9</accession>
<dbReference type="Pfam" id="PF07726">
    <property type="entry name" value="AAA_3"/>
    <property type="match status" value="1"/>
</dbReference>
<dbReference type="InterPro" id="IPR050764">
    <property type="entry name" value="CbbQ/NirQ/NorQ/GpvN"/>
</dbReference>
<name>A0A150WQS9_BDEBC</name>
<dbReference type="Gene3D" id="1.10.8.80">
    <property type="entry name" value="Magnesium chelatase subunit I, C-Terminal domain"/>
    <property type="match status" value="1"/>
</dbReference>
<dbReference type="SUPFAM" id="SSF52540">
    <property type="entry name" value="P-loop containing nucleoside triphosphate hydrolases"/>
    <property type="match status" value="1"/>
</dbReference>
<dbReference type="RefSeq" id="WP_061834256.1">
    <property type="nucleotide sequence ID" value="NZ_LUKE01000001.1"/>
</dbReference>
<dbReference type="Gene3D" id="3.40.50.300">
    <property type="entry name" value="P-loop containing nucleotide triphosphate hydrolases"/>
    <property type="match status" value="1"/>
</dbReference>
<dbReference type="PANTHER" id="PTHR42759">
    <property type="entry name" value="MOXR FAMILY PROTEIN"/>
    <property type="match status" value="1"/>
</dbReference>
<dbReference type="GO" id="GO:0005524">
    <property type="term" value="F:ATP binding"/>
    <property type="evidence" value="ECO:0007669"/>
    <property type="project" value="InterPro"/>
</dbReference>
<dbReference type="OrthoDB" id="5289629at2"/>
<protein>
    <submittedName>
        <fullName evidence="3">AAA family ATPase</fullName>
    </submittedName>
</protein>
<dbReference type="InterPro" id="IPR041628">
    <property type="entry name" value="ChlI/MoxR_AAA_lid"/>
</dbReference>
<evidence type="ECO:0000259" key="1">
    <source>
        <dbReference type="Pfam" id="PF07726"/>
    </source>
</evidence>
<proteinExistence type="predicted"/>
<dbReference type="InterPro" id="IPR027417">
    <property type="entry name" value="P-loop_NTPase"/>
</dbReference>
<comment type="caution">
    <text evidence="3">The sequence shown here is derived from an EMBL/GenBank/DDBJ whole genome shotgun (WGS) entry which is preliminary data.</text>
</comment>
<dbReference type="PANTHER" id="PTHR42759:SF5">
    <property type="entry name" value="METHANOL DEHYDROGENASE REGULATOR"/>
    <property type="match status" value="1"/>
</dbReference>
<dbReference type="GO" id="GO:0016887">
    <property type="term" value="F:ATP hydrolysis activity"/>
    <property type="evidence" value="ECO:0007669"/>
    <property type="project" value="InterPro"/>
</dbReference>
<evidence type="ECO:0000313" key="4">
    <source>
        <dbReference type="Proteomes" id="UP000075320"/>
    </source>
</evidence>
<feature type="domain" description="ATPase AAA-3" evidence="1">
    <location>
        <begin position="35"/>
        <end position="165"/>
    </location>
</feature>
<dbReference type="EMBL" id="LUKE01000001">
    <property type="protein sequence ID" value="KYG66684.1"/>
    <property type="molecule type" value="Genomic_DNA"/>
</dbReference>
<feature type="domain" description="ChlI/MoxR AAA lid" evidence="2">
    <location>
        <begin position="240"/>
        <end position="281"/>
    </location>
</feature>
<evidence type="ECO:0000259" key="2">
    <source>
        <dbReference type="Pfam" id="PF17863"/>
    </source>
</evidence>
<organism evidence="3 4">
    <name type="scientific">Bdellovibrio bacteriovorus</name>
    <dbReference type="NCBI Taxonomy" id="959"/>
    <lineage>
        <taxon>Bacteria</taxon>
        <taxon>Pseudomonadati</taxon>
        <taxon>Bdellovibrionota</taxon>
        <taxon>Bdellovibrionia</taxon>
        <taxon>Bdellovibrionales</taxon>
        <taxon>Pseudobdellovibrionaceae</taxon>
        <taxon>Bdellovibrio</taxon>
    </lineage>
</organism>
<keyword evidence="4" id="KW-1185">Reference proteome</keyword>
<dbReference type="Pfam" id="PF17863">
    <property type="entry name" value="AAA_lid_2"/>
    <property type="match status" value="1"/>
</dbReference>